<evidence type="ECO:0000313" key="2">
    <source>
        <dbReference type="Proteomes" id="UP001061282"/>
    </source>
</evidence>
<name>A0A9J6Q7G1_9ENTR</name>
<sequence length="52" mass="6274">MANFTKELAYLAAYFKQVHNRERILFSWLYLSPQARMERLNELMAPVSKIKR</sequence>
<dbReference type="AlphaFoldDB" id="A0A9J6Q7G1"/>
<comment type="caution">
    <text evidence="1">The sequence shown here is derived from an EMBL/GenBank/DDBJ whole genome shotgun (WGS) entry which is preliminary data.</text>
</comment>
<reference evidence="1" key="1">
    <citation type="submission" date="2022-05" db="EMBL/GenBank/DDBJ databases">
        <title>Description of a novel species of Leclercia; Leclercia tamurae and the Proposal for a Novel Genus Silvania gen. nov. Containing Two Novel Species Silvania hatchlandensis sp. nov. and Silvania confinis sp. nov. Isolated from the Rhizosphere of Oak.</title>
        <authorList>
            <person name="Maddock D.W."/>
            <person name="Brady C.L."/>
            <person name="Denman S."/>
            <person name="Arnold D."/>
        </authorList>
    </citation>
    <scope>NUCLEOTIDE SEQUENCE</scope>
    <source>
        <strain evidence="1">H4N4</strain>
    </source>
</reference>
<proteinExistence type="predicted"/>
<organism evidence="1 2">
    <name type="scientific">Silvania confinis</name>
    <dbReference type="NCBI Taxonomy" id="2926470"/>
    <lineage>
        <taxon>Bacteria</taxon>
        <taxon>Pseudomonadati</taxon>
        <taxon>Pseudomonadota</taxon>
        <taxon>Gammaproteobacteria</taxon>
        <taxon>Enterobacterales</taxon>
        <taxon>Enterobacteriaceae</taxon>
        <taxon>Silvania</taxon>
    </lineage>
</organism>
<dbReference type="RefSeq" id="WP_271267061.1">
    <property type="nucleotide sequence ID" value="NZ_JAMGZJ010000071.1"/>
</dbReference>
<gene>
    <name evidence="1" type="ORF">M8013_06915</name>
</gene>
<keyword evidence="2" id="KW-1185">Reference proteome</keyword>
<accession>A0A9J6Q7G1</accession>
<dbReference type="Proteomes" id="UP001061282">
    <property type="component" value="Unassembled WGS sequence"/>
</dbReference>
<dbReference type="EMBL" id="JAMGZJ010000071">
    <property type="protein sequence ID" value="MCU6668479.1"/>
    <property type="molecule type" value="Genomic_DNA"/>
</dbReference>
<evidence type="ECO:0000313" key="1">
    <source>
        <dbReference type="EMBL" id="MCU6668479.1"/>
    </source>
</evidence>
<protein>
    <submittedName>
        <fullName evidence="1">Uncharacterized protein</fullName>
    </submittedName>
</protein>